<proteinExistence type="evidence at transcript level"/>
<evidence type="ECO:0000313" key="3">
    <source>
        <dbReference type="EMBL" id="CAB3263997.1"/>
    </source>
</evidence>
<dbReference type="PANTHER" id="PTHR13479:SF66">
    <property type="entry name" value="LARGE RIBOSOMAL SUBUNIT PROTEIN ML66"/>
    <property type="match status" value="1"/>
</dbReference>
<evidence type="ECO:0000256" key="1">
    <source>
        <dbReference type="ARBA" id="ARBA00022980"/>
    </source>
</evidence>
<reference evidence="3" key="1">
    <citation type="submission" date="2020-04" db="EMBL/GenBank/DDBJ databases">
        <authorList>
            <person name="Neveu A P."/>
        </authorList>
    </citation>
    <scope>NUCLEOTIDE SEQUENCE</scope>
    <source>
        <tissue evidence="3">Whole embryo</tissue>
    </source>
</reference>
<dbReference type="Gene3D" id="4.10.640.10">
    <property type="entry name" value="Ribosomal protein S18"/>
    <property type="match status" value="1"/>
</dbReference>
<keyword evidence="2" id="KW-0687">Ribonucleoprotein</keyword>
<dbReference type="GO" id="GO:0003735">
    <property type="term" value="F:structural constituent of ribosome"/>
    <property type="evidence" value="ECO:0007669"/>
    <property type="project" value="InterPro"/>
</dbReference>
<dbReference type="GO" id="GO:0032543">
    <property type="term" value="P:mitochondrial translation"/>
    <property type="evidence" value="ECO:0007669"/>
    <property type="project" value="TreeGrafter"/>
</dbReference>
<evidence type="ECO:0000256" key="2">
    <source>
        <dbReference type="ARBA" id="ARBA00023274"/>
    </source>
</evidence>
<dbReference type="InterPro" id="IPR001648">
    <property type="entry name" value="Ribosomal_bS18"/>
</dbReference>
<dbReference type="EMBL" id="LR788135">
    <property type="protein sequence ID" value="CAB3263997.1"/>
    <property type="molecule type" value="mRNA"/>
</dbReference>
<dbReference type="Pfam" id="PF01084">
    <property type="entry name" value="Ribosomal_S18"/>
    <property type="match status" value="1"/>
</dbReference>
<dbReference type="InterPro" id="IPR036870">
    <property type="entry name" value="Ribosomal_bS18_sf"/>
</dbReference>
<dbReference type="SUPFAM" id="SSF46911">
    <property type="entry name" value="Ribosomal protein S18"/>
    <property type="match status" value="1"/>
</dbReference>
<dbReference type="GO" id="GO:0070181">
    <property type="term" value="F:small ribosomal subunit rRNA binding"/>
    <property type="evidence" value="ECO:0007669"/>
    <property type="project" value="TreeGrafter"/>
</dbReference>
<name>A0A6F9DKM8_9ASCI</name>
<dbReference type="GO" id="GO:0005763">
    <property type="term" value="C:mitochondrial small ribosomal subunit"/>
    <property type="evidence" value="ECO:0007669"/>
    <property type="project" value="TreeGrafter"/>
</dbReference>
<sequence>MSVLGRLVSSVCSCGSKSGFLASVQKSVLPTYLTTRTYRKIKQEEGEKVTVIKGEVFEDTKNVYVEKAVPDDPCPLRSRGIQITYEDVLILQQFITSTGEMLPREHTNLSQQEFFKVLTCVKMAQRANLLPGTEDQTDKQGNFVPKLNRYLTRYDVGSRTPIRSRGLPYTKRLYRIGDRRLARDAPRVSSRPWSLNH</sequence>
<dbReference type="PANTHER" id="PTHR13479">
    <property type="entry name" value="30S RIBOSOMAL PROTEIN S18"/>
    <property type="match status" value="1"/>
</dbReference>
<accession>A0A6F9DKM8</accession>
<dbReference type="AlphaFoldDB" id="A0A6F9DKM8"/>
<gene>
    <name evidence="3" type="primary">Mrps18a</name>
</gene>
<keyword evidence="1 3" id="KW-0689">Ribosomal protein</keyword>
<organism evidence="3">
    <name type="scientific">Phallusia mammillata</name>
    <dbReference type="NCBI Taxonomy" id="59560"/>
    <lineage>
        <taxon>Eukaryota</taxon>
        <taxon>Metazoa</taxon>
        <taxon>Chordata</taxon>
        <taxon>Tunicata</taxon>
        <taxon>Ascidiacea</taxon>
        <taxon>Phlebobranchia</taxon>
        <taxon>Ascidiidae</taxon>
        <taxon>Phallusia</taxon>
    </lineage>
</organism>
<protein>
    <submittedName>
        <fullName evidence="3">28S ribosomal protein S18a, mitochondrial</fullName>
    </submittedName>
</protein>